<keyword evidence="4 6" id="KW-0408">Iron</keyword>
<protein>
    <submittedName>
        <fullName evidence="9">L-asparagine oxygenase</fullName>
    </submittedName>
</protein>
<evidence type="ECO:0000256" key="7">
    <source>
        <dbReference type="SAM" id="MobiDB-lite"/>
    </source>
</evidence>
<evidence type="ECO:0000256" key="2">
    <source>
        <dbReference type="ARBA" id="ARBA00022723"/>
    </source>
</evidence>
<dbReference type="PIRSF" id="PIRSF019543">
    <property type="entry name" value="Clavaminate_syn"/>
    <property type="match status" value="1"/>
</dbReference>
<keyword evidence="10" id="KW-1185">Reference proteome</keyword>
<comment type="similarity">
    <text evidence="1">Belongs to the clavaminate synthase family.</text>
</comment>
<accession>A0A1C5IJR5</accession>
<dbReference type="InterPro" id="IPR014503">
    <property type="entry name" value="Clavaminate_syn-like"/>
</dbReference>
<dbReference type="Proteomes" id="UP000199360">
    <property type="component" value="Unassembled WGS sequence"/>
</dbReference>
<name>A0A1C5IJR5_9ACTN</name>
<evidence type="ECO:0000313" key="9">
    <source>
        <dbReference type="EMBL" id="SCG58036.1"/>
    </source>
</evidence>
<feature type="binding site" evidence="5">
    <location>
        <position position="313"/>
    </location>
    <ligand>
        <name>2-oxoglutarate</name>
        <dbReference type="ChEBI" id="CHEBI:16810"/>
    </ligand>
</feature>
<dbReference type="InterPro" id="IPR003819">
    <property type="entry name" value="TauD/TfdA-like"/>
</dbReference>
<keyword evidence="3" id="KW-0560">Oxidoreductase</keyword>
<dbReference type="InterPro" id="IPR042098">
    <property type="entry name" value="TauD-like_sf"/>
</dbReference>
<dbReference type="STRING" id="745366.GA0070213_1064"/>
<feature type="binding site" evidence="5">
    <location>
        <position position="309"/>
    </location>
    <ligand>
        <name>2-oxoglutarate</name>
        <dbReference type="ChEBI" id="CHEBI:16810"/>
    </ligand>
</feature>
<dbReference type="OrthoDB" id="3872700at2"/>
<feature type="binding site" evidence="6">
    <location>
        <position position="162"/>
    </location>
    <ligand>
        <name>Fe cation</name>
        <dbReference type="ChEBI" id="CHEBI:24875"/>
    </ligand>
</feature>
<evidence type="ECO:0000256" key="1">
    <source>
        <dbReference type="ARBA" id="ARBA00008425"/>
    </source>
</evidence>
<evidence type="ECO:0000313" key="10">
    <source>
        <dbReference type="Proteomes" id="UP000199360"/>
    </source>
</evidence>
<dbReference type="RefSeq" id="WP_091062460.1">
    <property type="nucleotide sequence ID" value="NZ_FMDM01000006.1"/>
</dbReference>
<evidence type="ECO:0000256" key="5">
    <source>
        <dbReference type="PIRSR" id="PIRSR019543-1"/>
    </source>
</evidence>
<feature type="binding site" evidence="6">
    <location>
        <position position="295"/>
    </location>
    <ligand>
        <name>Fe cation</name>
        <dbReference type="ChEBI" id="CHEBI:24875"/>
    </ligand>
</feature>
<dbReference type="Pfam" id="PF02668">
    <property type="entry name" value="TauD"/>
    <property type="match status" value="1"/>
</dbReference>
<keyword evidence="2 6" id="KW-0479">Metal-binding</keyword>
<dbReference type="GO" id="GO:0016491">
    <property type="term" value="F:oxidoreductase activity"/>
    <property type="evidence" value="ECO:0007669"/>
    <property type="project" value="UniProtKB-KW"/>
</dbReference>
<dbReference type="GO" id="GO:0005506">
    <property type="term" value="F:iron ion binding"/>
    <property type="evidence" value="ECO:0007669"/>
    <property type="project" value="InterPro"/>
</dbReference>
<dbReference type="EMBL" id="FMDM01000006">
    <property type="protein sequence ID" value="SCG58036.1"/>
    <property type="molecule type" value="Genomic_DNA"/>
</dbReference>
<gene>
    <name evidence="9" type="ORF">GA0070213_1064</name>
</gene>
<feature type="binding site" evidence="5">
    <location>
        <position position="190"/>
    </location>
    <ligand>
        <name>2-oxoglutarate</name>
        <dbReference type="ChEBI" id="CHEBI:16810"/>
    </ligand>
</feature>
<evidence type="ECO:0000256" key="6">
    <source>
        <dbReference type="PIRSR" id="PIRSR019543-2"/>
    </source>
</evidence>
<dbReference type="AlphaFoldDB" id="A0A1C5IJR5"/>
<dbReference type="SUPFAM" id="SSF51197">
    <property type="entry name" value="Clavaminate synthase-like"/>
    <property type="match status" value="1"/>
</dbReference>
<evidence type="ECO:0000256" key="3">
    <source>
        <dbReference type="ARBA" id="ARBA00023002"/>
    </source>
</evidence>
<proteinExistence type="inferred from homology"/>
<feature type="binding site" evidence="6">
    <location>
        <position position="160"/>
    </location>
    <ligand>
        <name>Fe cation</name>
        <dbReference type="ChEBI" id="CHEBI:24875"/>
    </ligand>
</feature>
<dbReference type="Gene3D" id="3.60.130.10">
    <property type="entry name" value="Clavaminate synthase-like"/>
    <property type="match status" value="1"/>
</dbReference>
<feature type="region of interest" description="Disordered" evidence="7">
    <location>
        <begin position="1"/>
        <end position="22"/>
    </location>
</feature>
<sequence length="341" mass="37311">MTHASLADQAVDDRSDSASGYTLSPHEVDQVALVVERLRSRVSEVDRPETVTAAQLLHGHLPEGLLRALEHFRRYGNPDGGLTIRNLPLPADLPPTPQAVNSVAVECTTSAALLLLLMSRMGDPISYAEEKHGALIHDICPVPGEEDQQQNTGAVYFKLHTENAFHVSRPDFLGLLCLRPDHDQRAASITSSISRAVRLLDPVDDAVLRQPRFRTRLAPSFCRGQVSRPYLDPAPVLAGSPAHPLLTVDFDDTAPCDPQAEAALDALHTALQAVRREAVLLSGDLVIIDNSTTVHGRSEFTPRYDGADRWLQRMFVVRSLRNALDLLDPAGSYRCRALAVP</sequence>
<evidence type="ECO:0000259" key="8">
    <source>
        <dbReference type="Pfam" id="PF02668"/>
    </source>
</evidence>
<evidence type="ECO:0000256" key="4">
    <source>
        <dbReference type="ARBA" id="ARBA00023004"/>
    </source>
</evidence>
<organism evidence="9 10">
    <name type="scientific">Micromonospora humi</name>
    <dbReference type="NCBI Taxonomy" id="745366"/>
    <lineage>
        <taxon>Bacteria</taxon>
        <taxon>Bacillati</taxon>
        <taxon>Actinomycetota</taxon>
        <taxon>Actinomycetes</taxon>
        <taxon>Micromonosporales</taxon>
        <taxon>Micromonosporaceae</taxon>
        <taxon>Micromonospora</taxon>
    </lineage>
</organism>
<reference evidence="10" key="1">
    <citation type="submission" date="2016-06" db="EMBL/GenBank/DDBJ databases">
        <authorList>
            <person name="Varghese N."/>
            <person name="Submissions Spin"/>
        </authorList>
    </citation>
    <scope>NUCLEOTIDE SEQUENCE [LARGE SCALE GENOMIC DNA]</scope>
    <source>
        <strain evidence="10">DSM 45647</strain>
    </source>
</reference>
<feature type="domain" description="TauD/TfdA-like" evidence="8">
    <location>
        <begin position="123"/>
        <end position="314"/>
    </location>
</feature>